<evidence type="ECO:0000313" key="1">
    <source>
        <dbReference type="EMBL" id="KAG7085900.1"/>
    </source>
</evidence>
<dbReference type="AlphaFoldDB" id="A0A9P7RML1"/>
<comment type="caution">
    <text evidence="1">The sequence shown here is derived from an EMBL/GenBank/DDBJ whole genome shotgun (WGS) entry which is preliminary data.</text>
</comment>
<dbReference type="EMBL" id="CM032191">
    <property type="protein sequence ID" value="KAG7085900.1"/>
    <property type="molecule type" value="Genomic_DNA"/>
</dbReference>
<keyword evidence="2" id="KW-1185">Reference proteome</keyword>
<dbReference type="RefSeq" id="XP_043002371.1">
    <property type="nucleotide sequence ID" value="XM_043160414.1"/>
</dbReference>
<dbReference type="OrthoDB" id="2340858at2759"/>
<sequence>MEMGRHVTINGQRGIGKTVSLWYLMRAALRHTQTQPIVYVAGESTHIFFNNKVYIANTTMDLPNFPYRKNSSIYVRLLVFLDCEAPQELPVYLYKEHRIVIQACSPSPIRQYPSWITQVNYRIVRITLPRWTRKELIEK</sequence>
<proteinExistence type="predicted"/>
<organism evidence="1 2">
    <name type="scientific">Marasmius oreades</name>
    <name type="common">fairy-ring Marasmius</name>
    <dbReference type="NCBI Taxonomy" id="181124"/>
    <lineage>
        <taxon>Eukaryota</taxon>
        <taxon>Fungi</taxon>
        <taxon>Dikarya</taxon>
        <taxon>Basidiomycota</taxon>
        <taxon>Agaricomycotina</taxon>
        <taxon>Agaricomycetes</taxon>
        <taxon>Agaricomycetidae</taxon>
        <taxon>Agaricales</taxon>
        <taxon>Marasmiineae</taxon>
        <taxon>Marasmiaceae</taxon>
        <taxon>Marasmius</taxon>
    </lineage>
</organism>
<reference evidence="1" key="1">
    <citation type="journal article" date="2021" name="Genome Biol. Evol.">
        <title>The assembled and annotated genome of the fairy-ring fungus Marasmius oreades.</title>
        <authorList>
            <person name="Hiltunen M."/>
            <person name="Ament-Velasquez S.L."/>
            <person name="Johannesson H."/>
        </authorList>
    </citation>
    <scope>NUCLEOTIDE SEQUENCE</scope>
    <source>
        <strain evidence="1">03SP1</strain>
    </source>
</reference>
<accession>A0A9P7RML1</accession>
<dbReference type="Proteomes" id="UP001049176">
    <property type="component" value="Chromosome 11"/>
</dbReference>
<dbReference type="KEGG" id="more:E1B28_003434"/>
<name>A0A9P7RML1_9AGAR</name>
<dbReference type="GeneID" id="66072510"/>
<evidence type="ECO:0000313" key="2">
    <source>
        <dbReference type="Proteomes" id="UP001049176"/>
    </source>
</evidence>
<protein>
    <submittedName>
        <fullName evidence="1">Uncharacterized protein</fullName>
    </submittedName>
</protein>
<gene>
    <name evidence="1" type="ORF">E1B28_003434</name>
</gene>